<accession>C6ATK9</accession>
<sequence length="37" mass="4144">MGALMGKSLVLIRCDSHYLKHDNDSMKRRVASLANPD</sequence>
<evidence type="ECO:0000313" key="2">
    <source>
        <dbReference type="Proteomes" id="UP000002256"/>
    </source>
</evidence>
<name>C6ATK9_RHILS</name>
<dbReference type="Proteomes" id="UP000002256">
    <property type="component" value="Chromosome"/>
</dbReference>
<protein>
    <submittedName>
        <fullName evidence="1">Uncharacterized protein</fullName>
    </submittedName>
</protein>
<dbReference type="HOGENOM" id="CLU_3347769_0_0_5"/>
<proteinExistence type="predicted"/>
<gene>
    <name evidence="1" type="ordered locus">Rleg_1190</name>
</gene>
<organism evidence="1 2">
    <name type="scientific">Rhizobium leguminosarum bv. trifolii (strain WSM1325)</name>
    <dbReference type="NCBI Taxonomy" id="395491"/>
    <lineage>
        <taxon>Bacteria</taxon>
        <taxon>Pseudomonadati</taxon>
        <taxon>Pseudomonadota</taxon>
        <taxon>Alphaproteobacteria</taxon>
        <taxon>Hyphomicrobiales</taxon>
        <taxon>Rhizobiaceae</taxon>
        <taxon>Rhizobium/Agrobacterium group</taxon>
        <taxon>Rhizobium</taxon>
    </lineage>
</organism>
<dbReference type="KEGG" id="rlg:Rleg_1190"/>
<reference evidence="1 2" key="1">
    <citation type="journal article" date="2010" name="Stand. Genomic Sci.">
        <title>Complete genome sequence of Rhizobium leguminosarum bv. trifolii strain WSM1325, an effective microsymbiont of annual Mediterranean clovers.</title>
        <authorList>
            <person name="Reeve W."/>
            <person name="O'Hara G."/>
            <person name="Chain P."/>
            <person name="Ardley J."/>
            <person name="Brau L."/>
            <person name="Nandesena K."/>
            <person name="Tiwari R."/>
            <person name="Copeland A."/>
            <person name="Nolan M."/>
            <person name="Han C."/>
            <person name="Brettin T."/>
            <person name="Land M."/>
            <person name="Ovchinikova G."/>
            <person name="Ivanova N."/>
            <person name="Mavromatis K."/>
            <person name="Markowitz V."/>
            <person name="Kyrpides N."/>
            <person name="Melino V."/>
            <person name="Denton M."/>
            <person name="Yates R."/>
            <person name="Howieson J."/>
        </authorList>
    </citation>
    <scope>NUCLEOTIDE SEQUENCE [LARGE SCALE GENOMIC DNA]</scope>
    <source>
        <strain evidence="1 2">WSM1325</strain>
    </source>
</reference>
<evidence type="ECO:0000313" key="1">
    <source>
        <dbReference type="EMBL" id="ACS55485.1"/>
    </source>
</evidence>
<dbReference type="AlphaFoldDB" id="C6ATK9"/>
<dbReference type="EMBL" id="CP001622">
    <property type="protein sequence ID" value="ACS55485.1"/>
    <property type="molecule type" value="Genomic_DNA"/>
</dbReference>